<evidence type="ECO:0000256" key="1">
    <source>
        <dbReference type="ARBA" id="ARBA00004496"/>
    </source>
</evidence>
<dbReference type="RefSeq" id="WP_259315829.1">
    <property type="nucleotide sequence ID" value="NZ_CP087164.1"/>
</dbReference>
<evidence type="ECO:0000256" key="10">
    <source>
        <dbReference type="RuleBase" id="RU003835"/>
    </source>
</evidence>
<dbReference type="HAMAP" id="MF_00542">
    <property type="entry name" value="Butyrate_kinase"/>
    <property type="match status" value="1"/>
</dbReference>
<dbReference type="Gene3D" id="3.30.420.40">
    <property type="match status" value="2"/>
</dbReference>
<organism evidence="11 12">
    <name type="scientific">Capillimicrobium parvum</name>
    <dbReference type="NCBI Taxonomy" id="2884022"/>
    <lineage>
        <taxon>Bacteria</taxon>
        <taxon>Bacillati</taxon>
        <taxon>Actinomycetota</taxon>
        <taxon>Thermoleophilia</taxon>
        <taxon>Solirubrobacterales</taxon>
        <taxon>Capillimicrobiaceae</taxon>
        <taxon>Capillimicrobium</taxon>
    </lineage>
</organism>
<protein>
    <recommendedName>
        <fullName evidence="9">Probable butyrate kinase</fullName>
        <shortName evidence="9">BK</shortName>
        <ecNumber evidence="9">2.7.2.7</ecNumber>
    </recommendedName>
    <alternativeName>
        <fullName evidence="9">Branched-chain carboxylic acid kinase</fullName>
    </alternativeName>
</protein>
<dbReference type="EMBL" id="CP087164">
    <property type="protein sequence ID" value="UGS36152.1"/>
    <property type="molecule type" value="Genomic_DNA"/>
</dbReference>
<evidence type="ECO:0000256" key="3">
    <source>
        <dbReference type="ARBA" id="ARBA00022490"/>
    </source>
</evidence>
<dbReference type="InterPro" id="IPR000890">
    <property type="entry name" value="Aliphatic_acid_kin_short-chain"/>
</dbReference>
<evidence type="ECO:0000256" key="5">
    <source>
        <dbReference type="ARBA" id="ARBA00022741"/>
    </source>
</evidence>
<dbReference type="InterPro" id="IPR023865">
    <property type="entry name" value="Aliphatic_acid_kinase_CS"/>
</dbReference>
<dbReference type="GO" id="GO:0008776">
    <property type="term" value="F:acetate kinase activity"/>
    <property type="evidence" value="ECO:0007669"/>
    <property type="project" value="TreeGrafter"/>
</dbReference>
<dbReference type="PIRSF" id="PIRSF036458">
    <property type="entry name" value="Butyrate_kin"/>
    <property type="match status" value="1"/>
</dbReference>
<keyword evidence="12" id="KW-1185">Reference proteome</keyword>
<sequence>MTEPLILAVNPGSSSTKVALFAGGRELAAVAVGHDQAQLDAFRGRPILDQLPMRAAAIRAWLETQPGVLAAVVGRGGLLPPLASGTYRVDAAMLELLERHERGEHASNLGAFLAQELAAEAGVDAFVVDPVAVDEWPAHIRLSGHPALPRECLSHALNTKAVAKRFARETGRRYEDLRLIVAHLGSGISISSHAGGRMIDVTNSREEGAFSPERAGGVPAMALVELCFSGRHDRRAVEDMLFREGGLLAYLGTRDVAEALRRADLAGDAEATLVIDAMIHQITREIGAAAAPLRGRVDAILLTGGMAHAAALTAAIAERVDWIAPVNVHPGEDELAALAEGALRVLRGEEEARAVGGRPHSRAA</sequence>
<dbReference type="PRINTS" id="PR00471">
    <property type="entry name" value="ACETATEKNASE"/>
</dbReference>
<dbReference type="GO" id="GO:0005524">
    <property type="term" value="F:ATP binding"/>
    <property type="evidence" value="ECO:0007669"/>
    <property type="project" value="UniProtKB-KW"/>
</dbReference>
<keyword evidence="4 9" id="KW-0808">Transferase</keyword>
<keyword evidence="6 9" id="KW-0418">Kinase</keyword>
<dbReference type="InterPro" id="IPR011245">
    <property type="entry name" value="Butyrate_kin"/>
</dbReference>
<dbReference type="AlphaFoldDB" id="A0A9E6XX53"/>
<dbReference type="PANTHER" id="PTHR21060:SF3">
    <property type="entry name" value="BUTYRATE KINASE 2-RELATED"/>
    <property type="match status" value="1"/>
</dbReference>
<evidence type="ECO:0000313" key="11">
    <source>
        <dbReference type="EMBL" id="UGS36152.1"/>
    </source>
</evidence>
<reference evidence="11" key="1">
    <citation type="journal article" date="2022" name="Int. J. Syst. Evol. Microbiol.">
        <title>Pseudomonas aegrilactucae sp. nov. and Pseudomonas morbosilactucae sp. nov., pathogens causing bacterial rot of lettuce in Japan.</title>
        <authorList>
            <person name="Sawada H."/>
            <person name="Fujikawa T."/>
            <person name="Satou M."/>
        </authorList>
    </citation>
    <scope>NUCLEOTIDE SEQUENCE</scope>
    <source>
        <strain evidence="11">0166_1</strain>
    </source>
</reference>
<dbReference type="SUPFAM" id="SSF53067">
    <property type="entry name" value="Actin-like ATPase domain"/>
    <property type="match status" value="2"/>
</dbReference>
<evidence type="ECO:0000256" key="7">
    <source>
        <dbReference type="ARBA" id="ARBA00022840"/>
    </source>
</evidence>
<keyword evidence="3 9" id="KW-0963">Cytoplasm</keyword>
<name>A0A9E6XX53_9ACTN</name>
<comment type="similarity">
    <text evidence="2 9 10">Belongs to the acetokinase family.</text>
</comment>
<comment type="subcellular location">
    <subcellularLocation>
        <location evidence="1 9">Cytoplasm</location>
    </subcellularLocation>
</comment>
<dbReference type="Pfam" id="PF00871">
    <property type="entry name" value="Acetate_kinase"/>
    <property type="match status" value="1"/>
</dbReference>
<evidence type="ECO:0000256" key="8">
    <source>
        <dbReference type="ARBA" id="ARBA00048596"/>
    </source>
</evidence>
<dbReference type="KEGG" id="sbae:DSM104329_02552"/>
<dbReference type="PANTHER" id="PTHR21060">
    <property type="entry name" value="ACETATE KINASE"/>
    <property type="match status" value="1"/>
</dbReference>
<comment type="catalytic activity">
    <reaction evidence="8 9">
        <text>butanoate + ATP = butanoyl phosphate + ADP</text>
        <dbReference type="Rhea" id="RHEA:13585"/>
        <dbReference type="ChEBI" id="CHEBI:17968"/>
        <dbReference type="ChEBI" id="CHEBI:30616"/>
        <dbReference type="ChEBI" id="CHEBI:58079"/>
        <dbReference type="ChEBI" id="CHEBI:456216"/>
        <dbReference type="EC" id="2.7.2.7"/>
    </reaction>
</comment>
<proteinExistence type="inferred from homology"/>
<dbReference type="NCBIfam" id="NF002834">
    <property type="entry name" value="PRK03011.1-5"/>
    <property type="match status" value="1"/>
</dbReference>
<keyword evidence="5 9" id="KW-0547">Nucleotide-binding</keyword>
<accession>A0A9E6XX53</accession>
<keyword evidence="7 9" id="KW-0067">ATP-binding</keyword>
<dbReference type="GO" id="GO:0006083">
    <property type="term" value="P:acetate metabolic process"/>
    <property type="evidence" value="ECO:0007669"/>
    <property type="project" value="TreeGrafter"/>
</dbReference>
<dbReference type="InterPro" id="IPR043129">
    <property type="entry name" value="ATPase_NBD"/>
</dbReference>
<evidence type="ECO:0000256" key="6">
    <source>
        <dbReference type="ARBA" id="ARBA00022777"/>
    </source>
</evidence>
<dbReference type="PROSITE" id="PS01075">
    <property type="entry name" value="ACETATE_KINASE_1"/>
    <property type="match status" value="1"/>
</dbReference>
<evidence type="ECO:0000313" key="12">
    <source>
        <dbReference type="Proteomes" id="UP001162834"/>
    </source>
</evidence>
<dbReference type="EC" id="2.7.2.7" evidence="9"/>
<dbReference type="NCBIfam" id="TIGR02707">
    <property type="entry name" value="butyr_kinase"/>
    <property type="match status" value="1"/>
</dbReference>
<dbReference type="CDD" id="cd24011">
    <property type="entry name" value="ASKHA_NBD_BK"/>
    <property type="match status" value="1"/>
</dbReference>
<dbReference type="GO" id="GO:0005737">
    <property type="term" value="C:cytoplasm"/>
    <property type="evidence" value="ECO:0007669"/>
    <property type="project" value="UniProtKB-SubCell"/>
</dbReference>
<evidence type="ECO:0000256" key="2">
    <source>
        <dbReference type="ARBA" id="ARBA00008748"/>
    </source>
</evidence>
<evidence type="ECO:0000256" key="9">
    <source>
        <dbReference type="HAMAP-Rule" id="MF_00542"/>
    </source>
</evidence>
<dbReference type="GO" id="GO:0047761">
    <property type="term" value="F:butyrate kinase activity"/>
    <property type="evidence" value="ECO:0007669"/>
    <property type="project" value="UniProtKB-UniRule"/>
</dbReference>
<dbReference type="Proteomes" id="UP001162834">
    <property type="component" value="Chromosome"/>
</dbReference>
<gene>
    <name evidence="11" type="primary">buk2</name>
    <name evidence="9" type="synonym">buk</name>
    <name evidence="11" type="ORF">DSM104329_02552</name>
</gene>
<evidence type="ECO:0000256" key="4">
    <source>
        <dbReference type="ARBA" id="ARBA00022679"/>
    </source>
</evidence>